<keyword evidence="1" id="KW-0934">Plastid</keyword>
<dbReference type="InterPro" id="IPR012675">
    <property type="entry name" value="Beta-grasp_dom_sf"/>
</dbReference>
<dbReference type="AlphaFoldDB" id="A0A089X6D7"/>
<dbReference type="RefSeq" id="YP_009092948.1">
    <property type="nucleotide sequence ID" value="NC_025310.1"/>
</dbReference>
<dbReference type="PANTHER" id="PTHR34472">
    <property type="entry name" value="SULFUR CARRIER PROTEIN THIS"/>
    <property type="match status" value="1"/>
</dbReference>
<keyword evidence="1" id="KW-0150">Chloroplast</keyword>
<dbReference type="SUPFAM" id="SSF54285">
    <property type="entry name" value="MoaD/ThiS"/>
    <property type="match status" value="1"/>
</dbReference>
<dbReference type="GeneID" id="20833569"/>
<dbReference type="CDD" id="cd00565">
    <property type="entry name" value="Ubl_ThiS"/>
    <property type="match status" value="1"/>
</dbReference>
<evidence type="ECO:0000313" key="1">
    <source>
        <dbReference type="EMBL" id="AIR75339.1"/>
    </source>
</evidence>
<dbReference type="InterPro" id="IPR003749">
    <property type="entry name" value="ThiS/MoaD-like"/>
</dbReference>
<dbReference type="Gene3D" id="3.10.20.30">
    <property type="match status" value="1"/>
</dbReference>
<accession>A0A089X6D7</accession>
<organism evidence="1">
    <name type="scientific">Chaetoceros simplex</name>
    <dbReference type="NCBI Taxonomy" id="156587"/>
    <lineage>
        <taxon>Eukaryota</taxon>
        <taxon>Sar</taxon>
        <taxon>Stramenopiles</taxon>
        <taxon>Ochrophyta</taxon>
        <taxon>Bacillariophyta</taxon>
        <taxon>Coscinodiscophyceae</taxon>
        <taxon>Chaetocerotophycidae</taxon>
        <taxon>Chaetocerotales</taxon>
        <taxon>Chaetocerotaceae</taxon>
        <taxon>Chaetoceros</taxon>
    </lineage>
</organism>
<proteinExistence type="predicted"/>
<geneLocation type="chloroplast" evidence="1"/>
<dbReference type="Pfam" id="PF02597">
    <property type="entry name" value="ThiS"/>
    <property type="match status" value="1"/>
</dbReference>
<sequence>MVSQTTFFFNGNEYFTKSSITLADLLNYFDYNTSIFVVEYNQFICNKKNWKNITIEPNDTIEIITIVGGG</sequence>
<reference evidence="1" key="1">
    <citation type="journal article" date="2014" name="PLoS ONE">
        <title>Conserved gene order and expanded inverted repeats characterize plastid genomes of Thalassiosirales.</title>
        <authorList>
            <person name="Sabir J.S."/>
            <person name="Yu M."/>
            <person name="Ashworth M.P."/>
            <person name="Baeshen N.A."/>
            <person name="Baeshen M.N."/>
            <person name="Bahieldin A."/>
            <person name="Theriot E.C."/>
            <person name="Jansen R.K."/>
        </authorList>
    </citation>
    <scope>NUCLEOTIDE SEQUENCE</scope>
</reference>
<name>A0A089X6D7_9STRA</name>
<dbReference type="NCBIfam" id="TIGR01683">
    <property type="entry name" value="thiS"/>
    <property type="match status" value="1"/>
</dbReference>
<gene>
    <name evidence="1" type="primary">thiS</name>
</gene>
<dbReference type="InterPro" id="IPR010035">
    <property type="entry name" value="Thi_S"/>
</dbReference>
<reference evidence="1" key="2">
    <citation type="submission" date="2014-06" db="EMBL/GenBank/DDBJ databases">
        <authorList>
            <person name="Sabir J.S.M."/>
            <person name="Yu M."/>
            <person name="Ashworth M.P."/>
            <person name="Baeshen N.A."/>
            <person name="Baeshen M.N."/>
            <person name="Bahieldin A."/>
            <person name="Theriot E.C."/>
            <person name="Jansen R.K."/>
        </authorList>
    </citation>
    <scope>NUCLEOTIDE SEQUENCE</scope>
</reference>
<dbReference type="EMBL" id="KJ958479">
    <property type="protein sequence ID" value="AIR75339.1"/>
    <property type="molecule type" value="Genomic_DNA"/>
</dbReference>
<dbReference type="PANTHER" id="PTHR34472:SF1">
    <property type="entry name" value="SULFUR CARRIER PROTEIN THIS"/>
    <property type="match status" value="1"/>
</dbReference>
<protein>
    <submittedName>
        <fullName evidence="1">Thiamine biosynthesis protein S</fullName>
    </submittedName>
</protein>
<dbReference type="InterPro" id="IPR016155">
    <property type="entry name" value="Mopterin_synth/thiamin_S_b"/>
</dbReference>